<dbReference type="AlphaFoldDB" id="A0A4R9LUJ0"/>
<dbReference type="Proteomes" id="UP000298264">
    <property type="component" value="Unassembled WGS sequence"/>
</dbReference>
<accession>A0A4R9LUJ0</accession>
<protein>
    <submittedName>
        <fullName evidence="1">Uncharacterized protein</fullName>
    </submittedName>
</protein>
<sequence>MTEEIFKEQLNNTKGKQNMETKINIESDTQVSTANKRLHFTKANLKARGWTERTISIFYPEPDEERLNGFSRNGKTKLYLSEKVTAIEETATFKEFRAKNNNRVKSAKEGAQKAAITRCQSLLDYVWNLKIEIPYLEKEQLLTYTIEYYNNHKRDKGEFDFLTLNSDPYFLNRIARNYIFYELTDYSETLNYVKKQGGKGFLYDRLSRNIDEEIKNVYPWLNNY</sequence>
<dbReference type="OrthoDB" id="2030441at2"/>
<evidence type="ECO:0000313" key="1">
    <source>
        <dbReference type="EMBL" id="TGN14047.1"/>
    </source>
</evidence>
<comment type="caution">
    <text evidence="1">The sequence shown here is derived from an EMBL/GenBank/DDBJ whole genome shotgun (WGS) entry which is preliminary data.</text>
</comment>
<keyword evidence="2" id="KW-1185">Reference proteome</keyword>
<gene>
    <name evidence="1" type="ORF">EHS11_02990</name>
</gene>
<organism evidence="1 2">
    <name type="scientific">Leptospira ilyithenensis</name>
    <dbReference type="NCBI Taxonomy" id="2484901"/>
    <lineage>
        <taxon>Bacteria</taxon>
        <taxon>Pseudomonadati</taxon>
        <taxon>Spirochaetota</taxon>
        <taxon>Spirochaetia</taxon>
        <taxon>Leptospirales</taxon>
        <taxon>Leptospiraceae</taxon>
        <taxon>Leptospira</taxon>
    </lineage>
</organism>
<dbReference type="RefSeq" id="WP_135762939.1">
    <property type="nucleotide sequence ID" value="NZ_RQHV01000018.1"/>
</dbReference>
<reference evidence="1" key="1">
    <citation type="journal article" date="2019" name="PLoS Negl. Trop. Dis.">
        <title>Revisiting the worldwide diversity of Leptospira species in the environment.</title>
        <authorList>
            <person name="Vincent A.T."/>
            <person name="Schiettekatte O."/>
            <person name="Bourhy P."/>
            <person name="Veyrier F.J."/>
            <person name="Picardeau M."/>
        </authorList>
    </citation>
    <scope>NUCLEOTIDE SEQUENCE [LARGE SCALE GENOMIC DNA]</scope>
    <source>
        <strain evidence="1">201400974</strain>
    </source>
</reference>
<name>A0A4R9LUJ0_9LEPT</name>
<dbReference type="EMBL" id="RQHV01000018">
    <property type="protein sequence ID" value="TGN14047.1"/>
    <property type="molecule type" value="Genomic_DNA"/>
</dbReference>
<evidence type="ECO:0000313" key="2">
    <source>
        <dbReference type="Proteomes" id="UP000298264"/>
    </source>
</evidence>
<proteinExistence type="predicted"/>